<sequence>MSDVPDRVDCLQFPSDDAGEVRLVPVGTGERIVAAHREEVRRRRRVGAIAVVVATLLTAAGAVLLVGPTVEAAAGTALVALVLGAAARRGGRIPLPELVASDLPLAEARDRYEVVAATDDPISDGSDGPGPAA</sequence>
<dbReference type="InParanoid" id="A0A554ND13"/>
<evidence type="ECO:0000313" key="3">
    <source>
        <dbReference type="Proteomes" id="UP000319894"/>
    </source>
</evidence>
<reference evidence="2 3" key="1">
    <citation type="submission" date="2018-06" db="EMBL/GenBank/DDBJ databases">
        <title>Natronomonas sp. F16-60 a new haloarchaeon isolated from a solar saltern of Isla Cristina, Huelva, Spain.</title>
        <authorList>
            <person name="Duran-Viseras A."/>
            <person name="Sanchez-Porro C."/>
            <person name="Ventosa A."/>
        </authorList>
    </citation>
    <scope>NUCLEOTIDE SEQUENCE [LARGE SCALE GENOMIC DNA]</scope>
    <source>
        <strain evidence="2 3">F16-60</strain>
    </source>
</reference>
<keyword evidence="3" id="KW-1185">Reference proteome</keyword>
<dbReference type="RefSeq" id="WP_144261113.1">
    <property type="nucleotide sequence ID" value="NZ_QMDX01000002.1"/>
</dbReference>
<accession>A0A554ND13</accession>
<feature type="transmembrane region" description="Helical" evidence="1">
    <location>
        <begin position="46"/>
        <end position="66"/>
    </location>
</feature>
<keyword evidence="1" id="KW-0472">Membrane</keyword>
<comment type="caution">
    <text evidence="2">The sequence shown here is derived from an EMBL/GenBank/DDBJ whole genome shotgun (WGS) entry which is preliminary data.</text>
</comment>
<dbReference type="EMBL" id="QMDX01000002">
    <property type="protein sequence ID" value="TSD15272.1"/>
    <property type="molecule type" value="Genomic_DNA"/>
</dbReference>
<keyword evidence="1" id="KW-0812">Transmembrane</keyword>
<protein>
    <submittedName>
        <fullName evidence="2">Uncharacterized protein</fullName>
    </submittedName>
</protein>
<organism evidence="2 3">
    <name type="scientific">Haloglomus irregulare</name>
    <dbReference type="NCBI Taxonomy" id="2234134"/>
    <lineage>
        <taxon>Archaea</taxon>
        <taxon>Methanobacteriati</taxon>
        <taxon>Methanobacteriota</taxon>
        <taxon>Stenosarchaea group</taxon>
        <taxon>Halobacteria</taxon>
        <taxon>Halobacteriales</taxon>
        <taxon>Natronomonadaceae</taxon>
        <taxon>Haloglomus</taxon>
    </lineage>
</organism>
<dbReference type="Proteomes" id="UP000319894">
    <property type="component" value="Unassembled WGS sequence"/>
</dbReference>
<name>A0A554ND13_9EURY</name>
<evidence type="ECO:0000313" key="2">
    <source>
        <dbReference type="EMBL" id="TSD15272.1"/>
    </source>
</evidence>
<proteinExistence type="predicted"/>
<dbReference type="AlphaFoldDB" id="A0A554ND13"/>
<evidence type="ECO:0000256" key="1">
    <source>
        <dbReference type="SAM" id="Phobius"/>
    </source>
</evidence>
<keyword evidence="1" id="KW-1133">Transmembrane helix</keyword>
<gene>
    <name evidence="2" type="ORF">DP107_05330</name>
</gene>